<feature type="compositionally biased region" description="Polar residues" evidence="4">
    <location>
        <begin position="93"/>
        <end position="116"/>
    </location>
</feature>
<keyword evidence="3" id="KW-0539">Nucleus</keyword>
<feature type="region of interest" description="Disordered" evidence="4">
    <location>
        <begin position="56"/>
        <end position="215"/>
    </location>
</feature>
<proteinExistence type="inferred from homology"/>
<gene>
    <name evidence="5" type="ORF">B0I36DRAFT_317314</name>
</gene>
<evidence type="ECO:0000256" key="3">
    <source>
        <dbReference type="ARBA" id="ARBA00023242"/>
    </source>
</evidence>
<dbReference type="OrthoDB" id="417678at2759"/>
<dbReference type="AlphaFoldDB" id="A0A9P9BQJ9"/>
<dbReference type="Proteomes" id="UP000756346">
    <property type="component" value="Unassembled WGS sequence"/>
</dbReference>
<evidence type="ECO:0000256" key="1">
    <source>
        <dbReference type="ARBA" id="ARBA00004123"/>
    </source>
</evidence>
<dbReference type="Gene3D" id="1.20.890.10">
    <property type="entry name" value="cAMP-dependent protein kinase regulatory subunit, dimerization-anchoring domain"/>
    <property type="match status" value="1"/>
</dbReference>
<dbReference type="CDD" id="cd22965">
    <property type="entry name" value="DD_DPY30_SDC1"/>
    <property type="match status" value="1"/>
</dbReference>
<name>A0A9P9BQJ9_9PEZI</name>
<feature type="compositionally biased region" description="Low complexity" evidence="4">
    <location>
        <begin position="148"/>
        <end position="167"/>
    </location>
</feature>
<evidence type="ECO:0000256" key="2">
    <source>
        <dbReference type="ARBA" id="ARBA00010849"/>
    </source>
</evidence>
<dbReference type="Pfam" id="PF05186">
    <property type="entry name" value="Dpy-30"/>
    <property type="match status" value="1"/>
</dbReference>
<accession>A0A9P9BQJ9</accession>
<dbReference type="InterPro" id="IPR049629">
    <property type="entry name" value="DPY30_SDC1_DD"/>
</dbReference>
<comment type="caution">
    <text evidence="5">The sequence shown here is derived from an EMBL/GenBank/DDBJ whole genome shotgun (WGS) entry which is preliminary data.</text>
</comment>
<dbReference type="EMBL" id="JAGTJQ010000003">
    <property type="protein sequence ID" value="KAH7034963.1"/>
    <property type="molecule type" value="Genomic_DNA"/>
</dbReference>
<dbReference type="GO" id="GO:0005634">
    <property type="term" value="C:nucleus"/>
    <property type="evidence" value="ECO:0007669"/>
    <property type="project" value="UniProtKB-SubCell"/>
</dbReference>
<dbReference type="GeneID" id="70182686"/>
<sequence length="264" mass="27461">MKSAFGFTNQYTHPPGAGLRANPSIFFYSTQLPKTTTAPLRQLVLATQIHTKNISPHQTQPATMADDKTQTPVPPPALPTFTASPAPAPVGLVSSTAAVDSNNDDAQTAREQSTNPPDVKEEADVDMADVSTAPTHQQQQPLITTEKSPAPSAPAAAATSAPCTSTPLRQANGVDGGGGGTSSRAASQHPESGAGGSSSSSHQMPSTPAVHGAPVRQYLNQNVTGVLLEGMKQIARDQPQDPLRVLGEYLLKASREREKMVSAA</sequence>
<protein>
    <recommendedName>
        <fullName evidence="7">Dpy-30 motif-domain-containing protein</fullName>
    </recommendedName>
</protein>
<comment type="similarity">
    <text evidence="2">Belongs to the dpy-30 family.</text>
</comment>
<evidence type="ECO:0008006" key="7">
    <source>
        <dbReference type="Google" id="ProtNLM"/>
    </source>
</evidence>
<comment type="subcellular location">
    <subcellularLocation>
        <location evidence="1">Nucleus</location>
    </subcellularLocation>
</comment>
<evidence type="ECO:0000256" key="4">
    <source>
        <dbReference type="SAM" id="MobiDB-lite"/>
    </source>
</evidence>
<dbReference type="RefSeq" id="XP_046015056.1">
    <property type="nucleotide sequence ID" value="XM_046153140.1"/>
</dbReference>
<keyword evidence="6" id="KW-1185">Reference proteome</keyword>
<reference evidence="5" key="1">
    <citation type="journal article" date="2021" name="Nat. Commun.">
        <title>Genetic determinants of endophytism in the Arabidopsis root mycobiome.</title>
        <authorList>
            <person name="Mesny F."/>
            <person name="Miyauchi S."/>
            <person name="Thiergart T."/>
            <person name="Pickel B."/>
            <person name="Atanasova L."/>
            <person name="Karlsson M."/>
            <person name="Huettel B."/>
            <person name="Barry K.W."/>
            <person name="Haridas S."/>
            <person name="Chen C."/>
            <person name="Bauer D."/>
            <person name="Andreopoulos W."/>
            <person name="Pangilinan J."/>
            <person name="LaButti K."/>
            <person name="Riley R."/>
            <person name="Lipzen A."/>
            <person name="Clum A."/>
            <person name="Drula E."/>
            <person name="Henrissat B."/>
            <person name="Kohler A."/>
            <person name="Grigoriev I.V."/>
            <person name="Martin F.M."/>
            <person name="Hacquard S."/>
        </authorList>
    </citation>
    <scope>NUCLEOTIDE SEQUENCE</scope>
    <source>
        <strain evidence="5">MPI-CAGE-CH-0230</strain>
    </source>
</reference>
<organism evidence="5 6">
    <name type="scientific">Microdochium trichocladiopsis</name>
    <dbReference type="NCBI Taxonomy" id="1682393"/>
    <lineage>
        <taxon>Eukaryota</taxon>
        <taxon>Fungi</taxon>
        <taxon>Dikarya</taxon>
        <taxon>Ascomycota</taxon>
        <taxon>Pezizomycotina</taxon>
        <taxon>Sordariomycetes</taxon>
        <taxon>Xylariomycetidae</taxon>
        <taxon>Xylariales</taxon>
        <taxon>Microdochiaceae</taxon>
        <taxon>Microdochium</taxon>
    </lineage>
</organism>
<evidence type="ECO:0000313" key="5">
    <source>
        <dbReference type="EMBL" id="KAH7034963.1"/>
    </source>
</evidence>
<dbReference type="InterPro" id="IPR007858">
    <property type="entry name" value="Dpy-30_motif"/>
</dbReference>
<evidence type="ECO:0000313" key="6">
    <source>
        <dbReference type="Proteomes" id="UP000756346"/>
    </source>
</evidence>
<feature type="compositionally biased region" description="Polar residues" evidence="4">
    <location>
        <begin position="132"/>
        <end position="147"/>
    </location>
</feature>